<keyword evidence="11 12" id="KW-0998">Cell outer membrane</keyword>
<name>A0A4Q1JX24_9GAMM</name>
<evidence type="ECO:0000256" key="12">
    <source>
        <dbReference type="PROSITE-ProRule" id="PRU01360"/>
    </source>
</evidence>
<evidence type="ECO:0000259" key="16">
    <source>
        <dbReference type="Pfam" id="PF07715"/>
    </source>
</evidence>
<dbReference type="EMBL" id="SAWZ01000002">
    <property type="protein sequence ID" value="RXR07175.1"/>
    <property type="molecule type" value="Genomic_DNA"/>
</dbReference>
<dbReference type="AlphaFoldDB" id="A0A4Q1JX24"/>
<evidence type="ECO:0000256" key="2">
    <source>
        <dbReference type="ARBA" id="ARBA00022448"/>
    </source>
</evidence>
<feature type="domain" description="TonB-dependent receptor plug" evidence="16">
    <location>
        <begin position="58"/>
        <end position="170"/>
    </location>
</feature>
<evidence type="ECO:0000256" key="1">
    <source>
        <dbReference type="ARBA" id="ARBA00004571"/>
    </source>
</evidence>
<dbReference type="PROSITE" id="PS52016">
    <property type="entry name" value="TONB_DEPENDENT_REC_3"/>
    <property type="match status" value="1"/>
</dbReference>
<comment type="similarity">
    <text evidence="12 13">Belongs to the TonB-dependent receptor family.</text>
</comment>
<evidence type="ECO:0000256" key="4">
    <source>
        <dbReference type="ARBA" id="ARBA00022496"/>
    </source>
</evidence>
<sequence>MSFVSRRALRVSLLSLTLLHALGALAQDMPNAGTDAQAADGKREAQTLDEVSVIGQATTYAKAPVTREAIERKSILTSVNGVLNETPGVLVTEADAFGSSDWGTQISMRGFVSNRDSQQIGTTIDGVPNGGSGYGGGARGNRYIDVLDLETVEVSQGTADIASRSNEALGGTLNFLTSDPLGAQRVRLVAGGGDQQSRKYYVRWDTPTFASGTTAAWISASSAANRDWVDGAGLTKRDHLSAKLVSDLDRWTLTGYLSYDDADESEYASVSLEQFRANPEADALIGTWSGIPYIDQNYRSGSRALRENTFGYLKAEFKGDAITASATGYAHRLEGRGDWIPPYLVDATDDGAGNPQSEYTGGSTAYGPREGNTFYYVDASGRAAQMIAGCTGGGQIPAEADPACYPAGSLPVQSYRHSHYDNRRVGVTGDIAWTTEVGAAQNTMRAGVWLERVRRSVLRDWHKLTDARVGPAFDAQPYWVQFKEEYQTDEQMYYIEDVVRYGALAFRAGVKQFFVDQTRDEVITGAEHSESDSHSDPLFSAGVAWTTPVEGMEVFGGYSQNFAAIPSGVLGQTDPLVLSRVKPETADNIELGLRVNRWPLMGSITLYDIRFDNRIVYVPANFVDGIDYIGQVDGVYENFGGVHARGVEAQLGYGWDNGLRLTGSYTFNRAEYLGSGNAGRDAALGIVEGSQVQGQPKHSGVVSLDWSNTLWKAGVSGRYIGERYTNAANSEKISAVVVTDAHLGASLSDAASWLKGVSVDFTVSNLTNRRYLAGVDGAGYAFPAAPRTVGISVTVDL</sequence>
<evidence type="ECO:0000256" key="14">
    <source>
        <dbReference type="SAM" id="SignalP"/>
    </source>
</evidence>
<comment type="subcellular location">
    <subcellularLocation>
        <location evidence="1 12">Cell outer membrane</location>
        <topology evidence="1 12">Multi-pass membrane protein</topology>
    </subcellularLocation>
</comment>
<evidence type="ECO:0000256" key="8">
    <source>
        <dbReference type="ARBA" id="ARBA00023065"/>
    </source>
</evidence>
<keyword evidence="17" id="KW-0675">Receptor</keyword>
<evidence type="ECO:0000256" key="11">
    <source>
        <dbReference type="ARBA" id="ARBA00023237"/>
    </source>
</evidence>
<dbReference type="InterPro" id="IPR036942">
    <property type="entry name" value="Beta-barrel_TonB_sf"/>
</dbReference>
<dbReference type="GO" id="GO:0015344">
    <property type="term" value="F:siderophore uptake transmembrane transporter activity"/>
    <property type="evidence" value="ECO:0007669"/>
    <property type="project" value="TreeGrafter"/>
</dbReference>
<protein>
    <submittedName>
        <fullName evidence="17">TonB-dependent receptor</fullName>
    </submittedName>
</protein>
<keyword evidence="5 12" id="KW-0812">Transmembrane</keyword>
<evidence type="ECO:0000256" key="10">
    <source>
        <dbReference type="ARBA" id="ARBA00023136"/>
    </source>
</evidence>
<dbReference type="SUPFAM" id="SSF56935">
    <property type="entry name" value="Porins"/>
    <property type="match status" value="1"/>
</dbReference>
<dbReference type="Proteomes" id="UP000289784">
    <property type="component" value="Unassembled WGS sequence"/>
</dbReference>
<feature type="signal peptide" evidence="14">
    <location>
        <begin position="1"/>
        <end position="26"/>
    </location>
</feature>
<evidence type="ECO:0000313" key="18">
    <source>
        <dbReference type="Proteomes" id="UP000289784"/>
    </source>
</evidence>
<keyword evidence="7" id="KW-0408">Iron</keyword>
<evidence type="ECO:0000256" key="5">
    <source>
        <dbReference type="ARBA" id="ARBA00022692"/>
    </source>
</evidence>
<dbReference type="InterPro" id="IPR012910">
    <property type="entry name" value="Plug_dom"/>
</dbReference>
<dbReference type="Gene3D" id="2.40.170.20">
    <property type="entry name" value="TonB-dependent receptor, beta-barrel domain"/>
    <property type="match status" value="1"/>
</dbReference>
<evidence type="ECO:0000256" key="7">
    <source>
        <dbReference type="ARBA" id="ARBA00023004"/>
    </source>
</evidence>
<evidence type="ECO:0000256" key="6">
    <source>
        <dbReference type="ARBA" id="ARBA00022729"/>
    </source>
</evidence>
<dbReference type="GO" id="GO:0009279">
    <property type="term" value="C:cell outer membrane"/>
    <property type="evidence" value="ECO:0007669"/>
    <property type="project" value="UniProtKB-SubCell"/>
</dbReference>
<accession>A0A4Q1JX24</accession>
<dbReference type="InterPro" id="IPR000531">
    <property type="entry name" value="Beta-barrel_TonB"/>
</dbReference>
<comment type="caution">
    <text evidence="17">The sequence shown here is derived from an EMBL/GenBank/DDBJ whole genome shotgun (WGS) entry which is preliminary data.</text>
</comment>
<keyword evidence="6 14" id="KW-0732">Signal</keyword>
<evidence type="ECO:0000256" key="13">
    <source>
        <dbReference type="RuleBase" id="RU003357"/>
    </source>
</evidence>
<keyword evidence="10 12" id="KW-0472">Membrane</keyword>
<evidence type="ECO:0000256" key="3">
    <source>
        <dbReference type="ARBA" id="ARBA00022452"/>
    </source>
</evidence>
<gene>
    <name evidence="17" type="ORF">EPA99_04445</name>
</gene>
<dbReference type="OrthoDB" id="15609at2"/>
<dbReference type="InterPro" id="IPR037066">
    <property type="entry name" value="Plug_dom_sf"/>
</dbReference>
<dbReference type="Pfam" id="PF00593">
    <property type="entry name" value="TonB_dep_Rec_b-barrel"/>
    <property type="match status" value="1"/>
</dbReference>
<dbReference type="InterPro" id="IPR039426">
    <property type="entry name" value="TonB-dep_rcpt-like"/>
</dbReference>
<dbReference type="PANTHER" id="PTHR32552:SF89">
    <property type="entry name" value="CATECHOLATE SIDEROPHORE RECEPTOR FIU"/>
    <property type="match status" value="1"/>
</dbReference>
<keyword evidence="8" id="KW-0406">Ion transport</keyword>
<feature type="chain" id="PRO_5020748953" evidence="14">
    <location>
        <begin position="27"/>
        <end position="797"/>
    </location>
</feature>
<dbReference type="PANTHER" id="PTHR32552">
    <property type="entry name" value="FERRICHROME IRON RECEPTOR-RELATED"/>
    <property type="match status" value="1"/>
</dbReference>
<reference evidence="17 18" key="1">
    <citation type="submission" date="2019-01" db="EMBL/GenBank/DDBJ databases">
        <title>Pseudoxanthomonas composti sp. nov., isolated from compost.</title>
        <authorList>
            <person name="Yang G."/>
        </authorList>
    </citation>
    <scope>NUCLEOTIDE SEQUENCE [LARGE SCALE GENOMIC DNA]</scope>
    <source>
        <strain evidence="17 18">GSS15</strain>
    </source>
</reference>
<organism evidence="17 18">
    <name type="scientific">Pseudoxanthomonas composti</name>
    <dbReference type="NCBI Taxonomy" id="2137479"/>
    <lineage>
        <taxon>Bacteria</taxon>
        <taxon>Pseudomonadati</taxon>
        <taxon>Pseudomonadota</taxon>
        <taxon>Gammaproteobacteria</taxon>
        <taxon>Lysobacterales</taxon>
        <taxon>Lysobacteraceae</taxon>
        <taxon>Pseudoxanthomonas</taxon>
    </lineage>
</organism>
<keyword evidence="18" id="KW-1185">Reference proteome</keyword>
<dbReference type="Pfam" id="PF07715">
    <property type="entry name" value="Plug"/>
    <property type="match status" value="1"/>
</dbReference>
<dbReference type="Gene3D" id="2.170.130.10">
    <property type="entry name" value="TonB-dependent receptor, plug domain"/>
    <property type="match status" value="1"/>
</dbReference>
<evidence type="ECO:0000256" key="9">
    <source>
        <dbReference type="ARBA" id="ARBA00023077"/>
    </source>
</evidence>
<keyword evidence="3 12" id="KW-1134">Transmembrane beta strand</keyword>
<feature type="domain" description="TonB-dependent receptor-like beta-barrel" evidence="15">
    <location>
        <begin position="413"/>
        <end position="766"/>
    </location>
</feature>
<proteinExistence type="inferred from homology"/>
<keyword evidence="2 12" id="KW-0813">Transport</keyword>
<keyword evidence="4" id="KW-0410">Iron transport</keyword>
<keyword evidence="9 13" id="KW-0798">TonB box</keyword>
<evidence type="ECO:0000259" key="15">
    <source>
        <dbReference type="Pfam" id="PF00593"/>
    </source>
</evidence>
<evidence type="ECO:0000313" key="17">
    <source>
        <dbReference type="EMBL" id="RXR07175.1"/>
    </source>
</evidence>
<dbReference type="RefSeq" id="WP_129469990.1">
    <property type="nucleotide sequence ID" value="NZ_SAWZ01000002.1"/>
</dbReference>